<keyword evidence="3" id="KW-1185">Reference proteome</keyword>
<dbReference type="Proteomes" id="UP000324222">
    <property type="component" value="Unassembled WGS sequence"/>
</dbReference>
<dbReference type="EMBL" id="VSRR010005056">
    <property type="protein sequence ID" value="MPC41439.1"/>
    <property type="molecule type" value="Genomic_DNA"/>
</dbReference>
<dbReference type="AlphaFoldDB" id="A0A5B7F887"/>
<feature type="compositionally biased region" description="Low complexity" evidence="1">
    <location>
        <begin position="86"/>
        <end position="106"/>
    </location>
</feature>
<evidence type="ECO:0000313" key="2">
    <source>
        <dbReference type="EMBL" id="MPC41439.1"/>
    </source>
</evidence>
<reference evidence="2 3" key="1">
    <citation type="submission" date="2019-05" db="EMBL/GenBank/DDBJ databases">
        <title>Another draft genome of Portunus trituberculatus and its Hox gene families provides insights of decapod evolution.</title>
        <authorList>
            <person name="Jeong J.-H."/>
            <person name="Song I."/>
            <person name="Kim S."/>
            <person name="Choi T."/>
            <person name="Kim D."/>
            <person name="Ryu S."/>
            <person name="Kim W."/>
        </authorList>
    </citation>
    <scope>NUCLEOTIDE SEQUENCE [LARGE SCALE GENOMIC DNA]</scope>
    <source>
        <tissue evidence="2">Muscle</tissue>
    </source>
</reference>
<name>A0A5B7F887_PORTR</name>
<evidence type="ECO:0000313" key="3">
    <source>
        <dbReference type="Proteomes" id="UP000324222"/>
    </source>
</evidence>
<comment type="caution">
    <text evidence="2">The sequence shown here is derived from an EMBL/GenBank/DDBJ whole genome shotgun (WGS) entry which is preliminary data.</text>
</comment>
<proteinExistence type="predicted"/>
<accession>A0A5B7F887</accession>
<sequence length="119" mass="12799">MPSHRVVPVLFPARIFRCSSTQGLSFLHYSPAVGRRLRPHVLAAVTGDVRLAAGPRTGDCDPARVKYPSHSVRDSVRARTGQQVLGGSAARAGHSASLSQAASQSPADRREDRDFILLD</sequence>
<gene>
    <name evidence="2" type="ORF">E2C01_035030</name>
</gene>
<evidence type="ECO:0000256" key="1">
    <source>
        <dbReference type="SAM" id="MobiDB-lite"/>
    </source>
</evidence>
<feature type="region of interest" description="Disordered" evidence="1">
    <location>
        <begin position="54"/>
        <end position="113"/>
    </location>
</feature>
<organism evidence="2 3">
    <name type="scientific">Portunus trituberculatus</name>
    <name type="common">Swimming crab</name>
    <name type="synonym">Neptunus trituberculatus</name>
    <dbReference type="NCBI Taxonomy" id="210409"/>
    <lineage>
        <taxon>Eukaryota</taxon>
        <taxon>Metazoa</taxon>
        <taxon>Ecdysozoa</taxon>
        <taxon>Arthropoda</taxon>
        <taxon>Crustacea</taxon>
        <taxon>Multicrustacea</taxon>
        <taxon>Malacostraca</taxon>
        <taxon>Eumalacostraca</taxon>
        <taxon>Eucarida</taxon>
        <taxon>Decapoda</taxon>
        <taxon>Pleocyemata</taxon>
        <taxon>Brachyura</taxon>
        <taxon>Eubrachyura</taxon>
        <taxon>Portunoidea</taxon>
        <taxon>Portunidae</taxon>
        <taxon>Portuninae</taxon>
        <taxon>Portunus</taxon>
    </lineage>
</organism>
<protein>
    <submittedName>
        <fullName evidence="2">Uncharacterized protein</fullName>
    </submittedName>
</protein>